<proteinExistence type="inferred from homology"/>
<dbReference type="OrthoDB" id="5961151at2759"/>
<evidence type="ECO:0000259" key="2">
    <source>
        <dbReference type="Pfam" id="PF03281"/>
    </source>
</evidence>
<dbReference type="PANTHER" id="PTHR10656:SF70">
    <property type="entry name" value="PROTEIN MAB-21-RELATED"/>
    <property type="match status" value="1"/>
</dbReference>
<gene>
    <name evidence="4" type="ORF">B4U79_12569</name>
</gene>
<organism evidence="4 5">
    <name type="scientific">Dinothrombium tinctorium</name>
    <dbReference type="NCBI Taxonomy" id="1965070"/>
    <lineage>
        <taxon>Eukaryota</taxon>
        <taxon>Metazoa</taxon>
        <taxon>Ecdysozoa</taxon>
        <taxon>Arthropoda</taxon>
        <taxon>Chelicerata</taxon>
        <taxon>Arachnida</taxon>
        <taxon>Acari</taxon>
        <taxon>Acariformes</taxon>
        <taxon>Trombidiformes</taxon>
        <taxon>Prostigmata</taxon>
        <taxon>Anystina</taxon>
        <taxon>Parasitengona</taxon>
        <taxon>Trombidioidea</taxon>
        <taxon>Trombidiidae</taxon>
        <taxon>Dinothrombium</taxon>
    </lineage>
</organism>
<protein>
    <submittedName>
        <fullName evidence="4">Protein mab-21-like protein</fullName>
    </submittedName>
</protein>
<reference evidence="4 5" key="1">
    <citation type="journal article" date="2018" name="Gigascience">
        <title>Genomes of trombidid mites reveal novel predicted allergens and laterally-transferred genes associated with secondary metabolism.</title>
        <authorList>
            <person name="Dong X."/>
            <person name="Chaisiri K."/>
            <person name="Xia D."/>
            <person name="Armstrong S.D."/>
            <person name="Fang Y."/>
            <person name="Donnelly M.J."/>
            <person name="Kadowaki T."/>
            <person name="McGarry J.W."/>
            <person name="Darby A.C."/>
            <person name="Makepeace B.L."/>
        </authorList>
    </citation>
    <scope>NUCLEOTIDE SEQUENCE [LARGE SCALE GENOMIC DNA]</scope>
    <source>
        <strain evidence="4">UoL-WK</strain>
    </source>
</reference>
<keyword evidence="5" id="KW-1185">Reference proteome</keyword>
<dbReference type="PANTHER" id="PTHR10656">
    <property type="entry name" value="CELL FATE DETERMINING PROTEIN MAB21-RELATED"/>
    <property type="match status" value="1"/>
</dbReference>
<evidence type="ECO:0000313" key="4">
    <source>
        <dbReference type="EMBL" id="RWS11737.1"/>
    </source>
</evidence>
<dbReference type="STRING" id="1965070.A0A443R8Z0"/>
<feature type="domain" description="Mab-21-like nucleotidyltransferase" evidence="2">
    <location>
        <begin position="141"/>
        <end position="221"/>
    </location>
</feature>
<dbReference type="SMART" id="SM01265">
    <property type="entry name" value="Mab-21"/>
    <property type="match status" value="1"/>
</dbReference>
<dbReference type="InterPro" id="IPR024810">
    <property type="entry name" value="MAB21L/cGLR"/>
</dbReference>
<dbReference type="Pfam" id="PF03281">
    <property type="entry name" value="Mab-21"/>
    <property type="match status" value="1"/>
</dbReference>
<dbReference type="EMBL" id="NCKU01001584">
    <property type="protein sequence ID" value="RWS11737.1"/>
    <property type="molecule type" value="Genomic_DNA"/>
</dbReference>
<dbReference type="Proteomes" id="UP000285301">
    <property type="component" value="Unassembled WGS sequence"/>
</dbReference>
<dbReference type="AlphaFoldDB" id="A0A443R8Z0"/>
<accession>A0A443R8Z0</accession>
<dbReference type="Gene3D" id="1.10.1410.40">
    <property type="match status" value="1"/>
</dbReference>
<evidence type="ECO:0000256" key="1">
    <source>
        <dbReference type="ARBA" id="ARBA00008307"/>
    </source>
</evidence>
<dbReference type="Pfam" id="PF20266">
    <property type="entry name" value="Mab-21_C"/>
    <property type="match status" value="1"/>
</dbReference>
<comment type="similarity">
    <text evidence="1">Belongs to the mab-21 family.</text>
</comment>
<dbReference type="InterPro" id="IPR046903">
    <property type="entry name" value="Mab-21-like_nuc_Trfase"/>
</dbReference>
<feature type="domain" description="Mab-21-like HhH/H2TH-like" evidence="3">
    <location>
        <begin position="223"/>
        <end position="308"/>
    </location>
</feature>
<name>A0A443R8Z0_9ACAR</name>
<dbReference type="InterPro" id="IPR046906">
    <property type="entry name" value="Mab-21_HhH/H2TH-like"/>
</dbReference>
<comment type="caution">
    <text evidence="4">The sequence shown here is derived from an EMBL/GenBank/DDBJ whole genome shotgun (WGS) entry which is preliminary data.</text>
</comment>
<evidence type="ECO:0000313" key="5">
    <source>
        <dbReference type="Proteomes" id="UP000285301"/>
    </source>
</evidence>
<evidence type="ECO:0000259" key="3">
    <source>
        <dbReference type="Pfam" id="PF20266"/>
    </source>
</evidence>
<sequence>MLVPPDSMGTTKLLYHINKYCNERVVYRRGQIAKTIREIVKIVQDVLKEVEVQEPRFISSLNECNGHYDEALIFKGLEVISPNEFEVVLYLNQMGVFNFVDDGSLPGCAVLKVAQACDKSNYRDLVKMIPDTSEVKLRVRERFIVQITPAFRCSGLWPRSAAHWPLPTCPWPPPNIVAEVKAEGFDLLSKECVSLQGKQSSMEGDAWVLSFVEAENRLLQGGCRKKCLSILKTLRDRHLELPGQPITSYHLKTLVLYECEKHPRECEWDESSIGDRINGILLQLISCLQCRRCPHYFLPNLDLFRGKSHR</sequence>